<evidence type="ECO:0000256" key="1">
    <source>
        <dbReference type="ARBA" id="ARBA00023239"/>
    </source>
</evidence>
<dbReference type="Gene3D" id="3.90.850.10">
    <property type="entry name" value="Fumarylacetoacetase-like, C-terminal domain"/>
    <property type="match status" value="1"/>
</dbReference>
<comment type="caution">
    <text evidence="4">The sequence shown here is derived from an EMBL/GenBank/DDBJ whole genome shotgun (WGS) entry which is preliminary data.</text>
</comment>
<accession>A0ABV5TMV9</accession>
<feature type="domain" description="Fumarylacetoacetase-like C-terminal" evidence="3">
    <location>
        <begin position="96"/>
        <end position="247"/>
    </location>
</feature>
<dbReference type="InterPro" id="IPR050772">
    <property type="entry name" value="Hydratase-Decarb/MhpD_sf"/>
</dbReference>
<feature type="region of interest" description="Disordered" evidence="2">
    <location>
        <begin position="251"/>
        <end position="270"/>
    </location>
</feature>
<dbReference type="Pfam" id="PF01557">
    <property type="entry name" value="FAA_hydrolase"/>
    <property type="match status" value="1"/>
</dbReference>
<protein>
    <submittedName>
        <fullName evidence="4">2-keto-4-pentenoate hydratase</fullName>
    </submittedName>
</protein>
<dbReference type="InterPro" id="IPR036663">
    <property type="entry name" value="Fumarylacetoacetase_C_sf"/>
</dbReference>
<dbReference type="PANTHER" id="PTHR30143">
    <property type="entry name" value="ACID HYDRATASE"/>
    <property type="match status" value="1"/>
</dbReference>
<proteinExistence type="predicted"/>
<keyword evidence="5" id="KW-1185">Reference proteome</keyword>
<gene>
    <name evidence="4" type="ORF">ACFFRH_33680</name>
</gene>
<dbReference type="RefSeq" id="WP_344744046.1">
    <property type="nucleotide sequence ID" value="NZ_BAAAWW010000037.1"/>
</dbReference>
<name>A0ABV5TMV9_9ACTN</name>
<organism evidence="4 5">
    <name type="scientific">Streptosporangium vulgare</name>
    <dbReference type="NCBI Taxonomy" id="46190"/>
    <lineage>
        <taxon>Bacteria</taxon>
        <taxon>Bacillati</taxon>
        <taxon>Actinomycetota</taxon>
        <taxon>Actinomycetes</taxon>
        <taxon>Streptosporangiales</taxon>
        <taxon>Streptosporangiaceae</taxon>
        <taxon>Streptosporangium</taxon>
    </lineage>
</organism>
<evidence type="ECO:0000256" key="2">
    <source>
        <dbReference type="SAM" id="MobiDB-lite"/>
    </source>
</evidence>
<evidence type="ECO:0000313" key="4">
    <source>
        <dbReference type="EMBL" id="MFB9680453.1"/>
    </source>
</evidence>
<reference evidence="4 5" key="1">
    <citation type="submission" date="2024-09" db="EMBL/GenBank/DDBJ databases">
        <authorList>
            <person name="Sun Q."/>
            <person name="Mori K."/>
        </authorList>
    </citation>
    <scope>NUCLEOTIDE SEQUENCE [LARGE SCALE GENOMIC DNA]</scope>
    <source>
        <strain evidence="4 5">JCM 3028</strain>
    </source>
</reference>
<dbReference type="SUPFAM" id="SSF56529">
    <property type="entry name" value="FAH"/>
    <property type="match status" value="1"/>
</dbReference>
<dbReference type="EMBL" id="JBHMBS010000023">
    <property type="protein sequence ID" value="MFB9680453.1"/>
    <property type="molecule type" value="Genomic_DNA"/>
</dbReference>
<evidence type="ECO:0000313" key="5">
    <source>
        <dbReference type="Proteomes" id="UP001589610"/>
    </source>
</evidence>
<dbReference type="PANTHER" id="PTHR30143:SF0">
    <property type="entry name" value="2-KETO-4-PENTENOATE HYDRATASE"/>
    <property type="match status" value="1"/>
</dbReference>
<sequence length="270" mass="28645">MTDVHKLAAVLDEATRTARAVPRPEQDYGVADAYRVQEELIRLRLERGDRLAGVKLGFTSEGKRRQMGVHDIIFGRVPESSAILEGSYADMSRYIHPRVEPEVVYLVGRRIASPGDALAPGAVAAVATGIEVIDSRYEDFRFSLPDVIADNTSAAGYAVGPWQPYDPSLWNLGVVLEIDGRVVHAGSTGAILGDPRRALAEAARLALQAGTVLEPGWVLLAGAATPAEPLAPGARVRAEIQHLGSVSFTASVPEPVPGAPGVSRASREGS</sequence>
<keyword evidence="1" id="KW-0456">Lyase</keyword>
<evidence type="ECO:0000259" key="3">
    <source>
        <dbReference type="Pfam" id="PF01557"/>
    </source>
</evidence>
<dbReference type="InterPro" id="IPR011234">
    <property type="entry name" value="Fumarylacetoacetase-like_C"/>
</dbReference>
<dbReference type="Proteomes" id="UP001589610">
    <property type="component" value="Unassembled WGS sequence"/>
</dbReference>